<comment type="caution">
    <text evidence="1">The sequence shown here is derived from an EMBL/GenBank/DDBJ whole genome shotgun (WGS) entry which is preliminary data.</text>
</comment>
<protein>
    <submittedName>
        <fullName evidence="1">Uncharacterized protein</fullName>
    </submittedName>
</protein>
<organism evidence="1 2">
    <name type="scientific">Trichogramma kaykai</name>
    <dbReference type="NCBI Taxonomy" id="54128"/>
    <lineage>
        <taxon>Eukaryota</taxon>
        <taxon>Metazoa</taxon>
        <taxon>Ecdysozoa</taxon>
        <taxon>Arthropoda</taxon>
        <taxon>Hexapoda</taxon>
        <taxon>Insecta</taxon>
        <taxon>Pterygota</taxon>
        <taxon>Neoptera</taxon>
        <taxon>Endopterygota</taxon>
        <taxon>Hymenoptera</taxon>
        <taxon>Apocrita</taxon>
        <taxon>Proctotrupomorpha</taxon>
        <taxon>Chalcidoidea</taxon>
        <taxon>Trichogrammatidae</taxon>
        <taxon>Trichogramma</taxon>
    </lineage>
</organism>
<proteinExistence type="predicted"/>
<keyword evidence="2" id="KW-1185">Reference proteome</keyword>
<evidence type="ECO:0000313" key="1">
    <source>
        <dbReference type="EMBL" id="KAL3401551.1"/>
    </source>
</evidence>
<sequence>MRVYREGLKALGVLQPLGSAPTGPNRYSLARATYTNTYHHPQHGGIFPCYIFLSMYTRLGYVRAKVPAQHHRSGSIFCTGCTRVATEKAEAPTCFVRRAIRKLLK</sequence>
<dbReference type="Proteomes" id="UP001627154">
    <property type="component" value="Unassembled WGS sequence"/>
</dbReference>
<evidence type="ECO:0000313" key="2">
    <source>
        <dbReference type="Proteomes" id="UP001627154"/>
    </source>
</evidence>
<dbReference type="AlphaFoldDB" id="A0ABD2X8W2"/>
<name>A0ABD2X8W2_9HYME</name>
<accession>A0ABD2X8W2</accession>
<reference evidence="1 2" key="1">
    <citation type="journal article" date="2024" name="bioRxiv">
        <title>A reference genome for Trichogramma kaykai: A tiny desert-dwelling parasitoid wasp with competing sex-ratio distorters.</title>
        <authorList>
            <person name="Culotta J."/>
            <person name="Lindsey A.R."/>
        </authorList>
    </citation>
    <scope>NUCLEOTIDE SEQUENCE [LARGE SCALE GENOMIC DNA]</scope>
    <source>
        <strain evidence="1 2">KSX58</strain>
    </source>
</reference>
<dbReference type="EMBL" id="JBJJXI010000045">
    <property type="protein sequence ID" value="KAL3401551.1"/>
    <property type="molecule type" value="Genomic_DNA"/>
</dbReference>
<gene>
    <name evidence="1" type="ORF">TKK_005367</name>
</gene>